<proteinExistence type="predicted"/>
<evidence type="ECO:0000313" key="4">
    <source>
        <dbReference type="RefSeq" id="XP_019703091.1"/>
    </source>
</evidence>
<dbReference type="GO" id="GO:0061522">
    <property type="term" value="F:1,4-dihydroxy-2-naphthoyl-CoA thioesterase activity"/>
    <property type="evidence" value="ECO:0007669"/>
    <property type="project" value="TreeGrafter"/>
</dbReference>
<dbReference type="GO" id="GO:0042372">
    <property type="term" value="P:phylloquinone biosynthetic process"/>
    <property type="evidence" value="ECO:0007669"/>
    <property type="project" value="TreeGrafter"/>
</dbReference>
<evidence type="ECO:0000259" key="2">
    <source>
        <dbReference type="Pfam" id="PF03061"/>
    </source>
</evidence>
<dbReference type="OrthoDB" id="46529at2759"/>
<dbReference type="Gene3D" id="3.10.129.10">
    <property type="entry name" value="Hotdog Thioesterase"/>
    <property type="match status" value="1"/>
</dbReference>
<sequence>MAQNPDPEGTSSPSPATMTASIDRTLHAIGFVYELVSPKKVTGRLKVTKTCCQPFDVLNGGVSALISETLASLGAYMASGFRRVAGVQLSTNHLKPALLGEEIEAEASPIQAGKTIQIACRERSLLGTFVRLVSAGILFTTVWEVQIRKSDPSTTGRKALLSTSRVTLICNQQASENMKSYEETVKKYAKL</sequence>
<dbReference type="NCBIfam" id="TIGR00369">
    <property type="entry name" value="unchar_dom_1"/>
    <property type="match status" value="1"/>
</dbReference>
<accession>A0A6J0PDJ4</accession>
<dbReference type="InterPro" id="IPR003736">
    <property type="entry name" value="PAAI_dom"/>
</dbReference>
<dbReference type="PANTHER" id="PTHR43240">
    <property type="entry name" value="1,4-DIHYDROXY-2-NAPHTHOYL-COA THIOESTERASE 1"/>
    <property type="match status" value="1"/>
</dbReference>
<reference evidence="4" key="1">
    <citation type="submission" date="2025-08" db="UniProtKB">
        <authorList>
            <consortium name="RefSeq"/>
        </authorList>
    </citation>
    <scope>IDENTIFICATION</scope>
</reference>
<dbReference type="Proteomes" id="UP000504607">
    <property type="component" value="Chromosome 2"/>
</dbReference>
<organism evidence="3 4">
    <name type="scientific">Elaeis guineensis var. tenera</name>
    <name type="common">Oil palm</name>
    <dbReference type="NCBI Taxonomy" id="51953"/>
    <lineage>
        <taxon>Eukaryota</taxon>
        <taxon>Viridiplantae</taxon>
        <taxon>Streptophyta</taxon>
        <taxon>Embryophyta</taxon>
        <taxon>Tracheophyta</taxon>
        <taxon>Spermatophyta</taxon>
        <taxon>Magnoliopsida</taxon>
        <taxon>Liliopsida</taxon>
        <taxon>Arecaceae</taxon>
        <taxon>Arecoideae</taxon>
        <taxon>Cocoseae</taxon>
        <taxon>Elaeidinae</taxon>
        <taxon>Elaeis</taxon>
    </lineage>
</organism>
<dbReference type="SUPFAM" id="SSF54637">
    <property type="entry name" value="Thioesterase/thiol ester dehydrase-isomerase"/>
    <property type="match status" value="1"/>
</dbReference>
<gene>
    <name evidence="4" type="primary">LOC105035507</name>
</gene>
<keyword evidence="1" id="KW-0378">Hydrolase</keyword>
<dbReference type="CDD" id="cd03443">
    <property type="entry name" value="PaaI_thioesterase"/>
    <property type="match status" value="1"/>
</dbReference>
<name>A0A6J0PDJ4_ELAGV</name>
<feature type="domain" description="Thioesterase" evidence="2">
    <location>
        <begin position="56"/>
        <end position="117"/>
    </location>
</feature>
<evidence type="ECO:0000256" key="1">
    <source>
        <dbReference type="ARBA" id="ARBA00022801"/>
    </source>
</evidence>
<dbReference type="InterPro" id="IPR029069">
    <property type="entry name" value="HotDog_dom_sf"/>
</dbReference>
<dbReference type="InterPro" id="IPR006683">
    <property type="entry name" value="Thioestr_dom"/>
</dbReference>
<protein>
    <submittedName>
        <fullName evidence="4">1,4-dihydroxy-2-naphthoyl-CoA thioesterase 1 isoform X1</fullName>
    </submittedName>
</protein>
<dbReference type="PANTHER" id="PTHR43240:SF24">
    <property type="entry name" value="OS05G0137700 PROTEIN"/>
    <property type="match status" value="1"/>
</dbReference>
<evidence type="ECO:0000313" key="3">
    <source>
        <dbReference type="Proteomes" id="UP000504607"/>
    </source>
</evidence>
<dbReference type="Pfam" id="PF03061">
    <property type="entry name" value="4HBT"/>
    <property type="match status" value="1"/>
</dbReference>
<keyword evidence="3" id="KW-1185">Reference proteome</keyword>
<dbReference type="InParanoid" id="A0A6J0PDJ4"/>
<dbReference type="AlphaFoldDB" id="A0A6J0PDJ4"/>
<dbReference type="GO" id="GO:0005777">
    <property type="term" value="C:peroxisome"/>
    <property type="evidence" value="ECO:0007669"/>
    <property type="project" value="TreeGrafter"/>
</dbReference>
<dbReference type="RefSeq" id="XP_019703091.1">
    <property type="nucleotide sequence ID" value="XM_019847532.1"/>
</dbReference>